<proteinExistence type="predicted"/>
<dbReference type="AlphaFoldDB" id="A0A7K1FMQ0"/>
<dbReference type="InterPro" id="IPR009297">
    <property type="entry name" value="DUF952"/>
</dbReference>
<comment type="caution">
    <text evidence="1">The sequence shown here is derived from an EMBL/GenBank/DDBJ whole genome shotgun (WGS) entry which is preliminary data.</text>
</comment>
<dbReference type="Gene3D" id="3.20.170.20">
    <property type="entry name" value="Protein of unknown function DUF952"/>
    <property type="match status" value="1"/>
</dbReference>
<dbReference type="PANTHER" id="PTHR34129:SF1">
    <property type="entry name" value="DUF952 DOMAIN-CONTAINING PROTEIN"/>
    <property type="match status" value="1"/>
</dbReference>
<evidence type="ECO:0000313" key="2">
    <source>
        <dbReference type="Proteomes" id="UP000460221"/>
    </source>
</evidence>
<protein>
    <submittedName>
        <fullName evidence="1">DUF952 domain-containing protein</fullName>
    </submittedName>
</protein>
<dbReference type="PANTHER" id="PTHR34129">
    <property type="entry name" value="BLR1139 PROTEIN"/>
    <property type="match status" value="1"/>
</dbReference>
<gene>
    <name evidence="1" type="ORF">GIS00_11200</name>
</gene>
<keyword evidence="2" id="KW-1185">Reference proteome</keyword>
<name>A0A7K1FMQ0_9ACTN</name>
<dbReference type="Pfam" id="PF06108">
    <property type="entry name" value="DUF952"/>
    <property type="match status" value="1"/>
</dbReference>
<sequence>MRILHLAGLPAWSAVTAPGATTGYTESTRGMDLAEVGFLHASTSAQLPGVIDRFYADVDLATMVVLVIDVDLCEAGGSPVRWDPVGDQEFPHIYGPLPVAAVVATLPPIRDADGGLAPLDLTGLDVA</sequence>
<dbReference type="RefSeq" id="WP_154768520.1">
    <property type="nucleotide sequence ID" value="NZ_WLYK01000003.1"/>
</dbReference>
<accession>A0A7K1FMQ0</accession>
<organism evidence="1 2">
    <name type="scientific">Nakamurella alba</name>
    <dbReference type="NCBI Taxonomy" id="2665158"/>
    <lineage>
        <taxon>Bacteria</taxon>
        <taxon>Bacillati</taxon>
        <taxon>Actinomycetota</taxon>
        <taxon>Actinomycetes</taxon>
        <taxon>Nakamurellales</taxon>
        <taxon>Nakamurellaceae</taxon>
        <taxon>Nakamurella</taxon>
    </lineage>
</organism>
<dbReference type="Proteomes" id="UP000460221">
    <property type="component" value="Unassembled WGS sequence"/>
</dbReference>
<evidence type="ECO:0000313" key="1">
    <source>
        <dbReference type="EMBL" id="MTD14513.1"/>
    </source>
</evidence>
<reference evidence="1 2" key="1">
    <citation type="submission" date="2019-11" db="EMBL/GenBank/DDBJ databases">
        <authorList>
            <person name="Jiang L.-Q."/>
        </authorList>
    </citation>
    <scope>NUCLEOTIDE SEQUENCE [LARGE SCALE GENOMIC DNA]</scope>
    <source>
        <strain evidence="1 2">YIM 132087</strain>
    </source>
</reference>
<dbReference type="SUPFAM" id="SSF56399">
    <property type="entry name" value="ADP-ribosylation"/>
    <property type="match status" value="1"/>
</dbReference>
<dbReference type="EMBL" id="WLYK01000003">
    <property type="protein sequence ID" value="MTD14513.1"/>
    <property type="molecule type" value="Genomic_DNA"/>
</dbReference>